<dbReference type="AlphaFoldDB" id="A0A9P6ZNV3"/>
<keyword evidence="3" id="KW-1185">Reference proteome</keyword>
<name>A0A9P6ZNV3_9AGAM</name>
<proteinExistence type="predicted"/>
<evidence type="ECO:0000313" key="2">
    <source>
        <dbReference type="EMBL" id="KAG1773977.1"/>
    </source>
</evidence>
<feature type="compositionally biased region" description="Basic and acidic residues" evidence="1">
    <location>
        <begin position="353"/>
        <end position="363"/>
    </location>
</feature>
<accession>A0A9P6ZNV3</accession>
<organism evidence="2 3">
    <name type="scientific">Suillus placidus</name>
    <dbReference type="NCBI Taxonomy" id="48579"/>
    <lineage>
        <taxon>Eukaryota</taxon>
        <taxon>Fungi</taxon>
        <taxon>Dikarya</taxon>
        <taxon>Basidiomycota</taxon>
        <taxon>Agaricomycotina</taxon>
        <taxon>Agaricomycetes</taxon>
        <taxon>Agaricomycetidae</taxon>
        <taxon>Boletales</taxon>
        <taxon>Suillineae</taxon>
        <taxon>Suillaceae</taxon>
        <taxon>Suillus</taxon>
    </lineage>
</organism>
<comment type="caution">
    <text evidence="2">The sequence shown here is derived from an EMBL/GenBank/DDBJ whole genome shotgun (WGS) entry which is preliminary data.</text>
</comment>
<evidence type="ECO:0000313" key="3">
    <source>
        <dbReference type="Proteomes" id="UP000714275"/>
    </source>
</evidence>
<protein>
    <submittedName>
        <fullName evidence="2">Uncharacterized protein</fullName>
    </submittedName>
</protein>
<dbReference type="OrthoDB" id="3220614at2759"/>
<feature type="compositionally biased region" description="Acidic residues" evidence="1">
    <location>
        <begin position="364"/>
        <end position="374"/>
    </location>
</feature>
<dbReference type="Pfam" id="PF20414">
    <property type="entry name" value="DUF6698"/>
    <property type="match status" value="1"/>
</dbReference>
<dbReference type="InterPro" id="IPR046521">
    <property type="entry name" value="DUF6698"/>
</dbReference>
<dbReference type="Proteomes" id="UP000714275">
    <property type="component" value="Unassembled WGS sequence"/>
</dbReference>
<reference evidence="2" key="1">
    <citation type="journal article" date="2020" name="New Phytol.">
        <title>Comparative genomics reveals dynamic genome evolution in host specialist ectomycorrhizal fungi.</title>
        <authorList>
            <person name="Lofgren L.A."/>
            <person name="Nguyen N.H."/>
            <person name="Vilgalys R."/>
            <person name="Ruytinx J."/>
            <person name="Liao H.L."/>
            <person name="Branco S."/>
            <person name="Kuo A."/>
            <person name="LaButti K."/>
            <person name="Lipzen A."/>
            <person name="Andreopoulos W."/>
            <person name="Pangilinan J."/>
            <person name="Riley R."/>
            <person name="Hundley H."/>
            <person name="Na H."/>
            <person name="Barry K."/>
            <person name="Grigoriev I.V."/>
            <person name="Stajich J.E."/>
            <person name="Kennedy P.G."/>
        </authorList>
    </citation>
    <scope>NUCLEOTIDE SEQUENCE</scope>
    <source>
        <strain evidence="2">DOB743</strain>
    </source>
</reference>
<sequence>MSSEPSNTSDTSTHFQDLLKDLNFGVKSGRKRKHCGPIEPYLHAARWFPLAIDPFSSLENVLYEGMEAEFSELREDTLDQSEESSNRQVHRDKELCIKQYHELVKLVPTFSDIISGFEKVPSAMDNFIHALSSAASDARSDDTGSLMREGLAYMLKNPGVDQFNPPLLRQHGKIARGWNHPQTARLLCPMRMLDKFDSDPSSFMDKVKEGEITITAAKLPAFLYDESMLDPTRKRQGCLRGYYLKRVFRHIFTSPTSAILANAHKGTKAQKGRMHGMTSPLPRAIAYAAVQAYFQLSSATQWRQQIEDFDVVLFYDRVVDMFEGNPNAQWVEETLNHWKSETPGLLHRGRSRSRTDAGLHAFDDSEDDMDNFFDSEERSPNNEEQGSEGGTAGSSGNADNLHGI</sequence>
<dbReference type="EMBL" id="JABBWD010000045">
    <property type="protein sequence ID" value="KAG1773977.1"/>
    <property type="molecule type" value="Genomic_DNA"/>
</dbReference>
<evidence type="ECO:0000256" key="1">
    <source>
        <dbReference type="SAM" id="MobiDB-lite"/>
    </source>
</evidence>
<feature type="region of interest" description="Disordered" evidence="1">
    <location>
        <begin position="342"/>
        <end position="404"/>
    </location>
</feature>
<gene>
    <name evidence="2" type="ORF">EV702DRAFT_1200701</name>
</gene>